<dbReference type="InterPro" id="IPR008927">
    <property type="entry name" value="6-PGluconate_DH-like_C_sf"/>
</dbReference>
<evidence type="ECO:0000313" key="13">
    <source>
        <dbReference type="EMBL" id="TMI89900.1"/>
    </source>
</evidence>
<protein>
    <recommendedName>
        <fullName evidence="3 7">UDP-glucose 6-dehydrogenase</fullName>
        <ecNumber evidence="3 7">1.1.1.22</ecNumber>
    </recommendedName>
</protein>
<feature type="binding site" evidence="10">
    <location>
        <position position="153"/>
    </location>
    <ligand>
        <name>NAD(+)</name>
        <dbReference type="ChEBI" id="CHEBI:57540"/>
    </ligand>
</feature>
<dbReference type="Pfam" id="PF03720">
    <property type="entry name" value="UDPG_MGDP_dh_C"/>
    <property type="match status" value="1"/>
</dbReference>
<sequence length="481" mass="51523">MNVTMIGAGRVGLVGAACLAELGLNVHCVDKMAKRIDGLREGTMPFREPGLAELVRKNARAGRLSFSTSLDEAVDRSLVLFIAVGTEDEAPGRPNLKDLFEVGRQIARVMKEYKVLAIKSTVPPGTARRLAAELKNEAAPAFDIVSNPEFLREGSAIENFMRPDRVVLGGNSQYALAIMRDIYRPLYLSETPIVTTDNDTAELAKYACNAFLSVKISFINEMANICDSLGLNVSDVARVLGLDRRIGPKFLHAGPGFGGSCLPKDTRALIAAARGAGCEVPVVEGAYRTNQALRAYLVDQLKSVVGPLGGRLIGVLGLSYKAGTDDVRESPAMEFVRLLLEEGATVQAFDPAANGAISAALEHDRLRVVSDPYEAAAHADAVTILTEWGEFRDLDLRKLQNAMDGNVIQDTRNIFRPDMAVAHGFVYLGRGRGTHGVRKEPRSPSPPDRSEAANGRPPVESAAAAGGAFTVTMAGPEEDAP</sequence>
<dbReference type="Proteomes" id="UP000318509">
    <property type="component" value="Unassembled WGS sequence"/>
</dbReference>
<dbReference type="SUPFAM" id="SSF48179">
    <property type="entry name" value="6-phosphogluconate dehydrogenase C-terminal domain-like"/>
    <property type="match status" value="1"/>
</dbReference>
<dbReference type="Gene3D" id="1.20.5.100">
    <property type="entry name" value="Cytochrome c1, transmembrane anchor, C-terminal"/>
    <property type="match status" value="1"/>
</dbReference>
<dbReference type="GO" id="GO:0003979">
    <property type="term" value="F:UDP-glucose 6-dehydrogenase activity"/>
    <property type="evidence" value="ECO:0007669"/>
    <property type="project" value="UniProtKB-EC"/>
</dbReference>
<dbReference type="Pfam" id="PF03721">
    <property type="entry name" value="UDPG_MGDP_dh_N"/>
    <property type="match status" value="1"/>
</dbReference>
<feature type="binding site" evidence="9">
    <location>
        <position position="258"/>
    </location>
    <ligand>
        <name>substrate</name>
    </ligand>
</feature>
<dbReference type="InterPro" id="IPR036291">
    <property type="entry name" value="NAD(P)-bd_dom_sf"/>
</dbReference>
<evidence type="ECO:0000256" key="8">
    <source>
        <dbReference type="PIRSR" id="PIRSR500134-1"/>
    </source>
</evidence>
<evidence type="ECO:0000256" key="4">
    <source>
        <dbReference type="ARBA" id="ARBA00023002"/>
    </source>
</evidence>
<name>A0A537K2B7_9BACT</name>
<dbReference type="AlphaFoldDB" id="A0A537K2B7"/>
<dbReference type="NCBIfam" id="TIGR03026">
    <property type="entry name" value="NDP-sugDHase"/>
    <property type="match status" value="1"/>
</dbReference>
<feature type="region of interest" description="Disordered" evidence="11">
    <location>
        <begin position="432"/>
        <end position="481"/>
    </location>
</feature>
<dbReference type="PIRSF" id="PIRSF000124">
    <property type="entry name" value="UDPglc_GDPman_dh"/>
    <property type="match status" value="1"/>
</dbReference>
<evidence type="ECO:0000256" key="11">
    <source>
        <dbReference type="SAM" id="MobiDB-lite"/>
    </source>
</evidence>
<keyword evidence="4 7" id="KW-0560">Oxidoreductase</keyword>
<feature type="active site" description="Nucleophile" evidence="8">
    <location>
        <position position="261"/>
    </location>
</feature>
<comment type="catalytic activity">
    <reaction evidence="6 7">
        <text>UDP-alpha-D-glucose + 2 NAD(+) + H2O = UDP-alpha-D-glucuronate + 2 NADH + 3 H(+)</text>
        <dbReference type="Rhea" id="RHEA:23596"/>
        <dbReference type="ChEBI" id="CHEBI:15377"/>
        <dbReference type="ChEBI" id="CHEBI:15378"/>
        <dbReference type="ChEBI" id="CHEBI:57540"/>
        <dbReference type="ChEBI" id="CHEBI:57945"/>
        <dbReference type="ChEBI" id="CHEBI:58052"/>
        <dbReference type="ChEBI" id="CHEBI:58885"/>
        <dbReference type="EC" id="1.1.1.22"/>
    </reaction>
</comment>
<dbReference type="UniPathway" id="UPA00038">
    <property type="reaction ID" value="UER00491"/>
</dbReference>
<evidence type="ECO:0000256" key="10">
    <source>
        <dbReference type="PIRSR" id="PIRSR500134-3"/>
    </source>
</evidence>
<feature type="binding site" evidence="10">
    <location>
        <position position="86"/>
    </location>
    <ligand>
        <name>NAD(+)</name>
        <dbReference type="ChEBI" id="CHEBI:57540"/>
    </ligand>
</feature>
<dbReference type="EC" id="1.1.1.22" evidence="3 7"/>
<accession>A0A537K2B7</accession>
<dbReference type="InterPro" id="IPR001732">
    <property type="entry name" value="UDP-Glc/GDP-Man_DH_N"/>
</dbReference>
<feature type="binding site" evidence="10">
    <location>
        <position position="30"/>
    </location>
    <ligand>
        <name>NAD(+)</name>
        <dbReference type="ChEBI" id="CHEBI:57540"/>
    </ligand>
</feature>
<dbReference type="InterPro" id="IPR014026">
    <property type="entry name" value="UDP-Glc/GDP-Man_DH_dimer"/>
</dbReference>
<dbReference type="GO" id="GO:0006065">
    <property type="term" value="P:UDP-glucuronate biosynthetic process"/>
    <property type="evidence" value="ECO:0007669"/>
    <property type="project" value="UniProtKB-UniPathway"/>
</dbReference>
<evidence type="ECO:0000256" key="9">
    <source>
        <dbReference type="PIRSR" id="PIRSR500134-2"/>
    </source>
</evidence>
<evidence type="ECO:0000256" key="3">
    <source>
        <dbReference type="ARBA" id="ARBA00012954"/>
    </source>
</evidence>
<comment type="caution">
    <text evidence="13">The sequence shown here is derived from an EMBL/GenBank/DDBJ whole genome shotgun (WGS) entry which is preliminary data.</text>
</comment>
<dbReference type="GO" id="GO:0000271">
    <property type="term" value="P:polysaccharide biosynthetic process"/>
    <property type="evidence" value="ECO:0007669"/>
    <property type="project" value="InterPro"/>
</dbReference>
<comment type="similarity">
    <text evidence="2 7">Belongs to the UDP-glucose/GDP-mannose dehydrogenase family.</text>
</comment>
<feature type="binding site" evidence="10">
    <location>
        <position position="121"/>
    </location>
    <ligand>
        <name>NAD(+)</name>
        <dbReference type="ChEBI" id="CHEBI:57540"/>
    </ligand>
</feature>
<dbReference type="Pfam" id="PF00984">
    <property type="entry name" value="UDPG_MGDP_dh"/>
    <property type="match status" value="1"/>
</dbReference>
<evidence type="ECO:0000256" key="6">
    <source>
        <dbReference type="ARBA" id="ARBA00047473"/>
    </source>
</evidence>
<dbReference type="SUPFAM" id="SSF52413">
    <property type="entry name" value="UDP-glucose/GDP-mannose dehydrogenase C-terminal domain"/>
    <property type="match status" value="1"/>
</dbReference>
<evidence type="ECO:0000256" key="1">
    <source>
        <dbReference type="ARBA" id="ARBA00004701"/>
    </source>
</evidence>
<dbReference type="Gene3D" id="3.40.50.720">
    <property type="entry name" value="NAD(P)-binding Rossmann-like Domain"/>
    <property type="match status" value="2"/>
</dbReference>
<dbReference type="GO" id="GO:0051287">
    <property type="term" value="F:NAD binding"/>
    <property type="evidence" value="ECO:0007669"/>
    <property type="project" value="InterPro"/>
</dbReference>
<dbReference type="SMART" id="SM00984">
    <property type="entry name" value="UDPG_MGDP_dh_C"/>
    <property type="match status" value="1"/>
</dbReference>
<evidence type="ECO:0000256" key="2">
    <source>
        <dbReference type="ARBA" id="ARBA00006601"/>
    </source>
</evidence>
<dbReference type="EMBL" id="VBAK01000117">
    <property type="protein sequence ID" value="TMI89900.1"/>
    <property type="molecule type" value="Genomic_DNA"/>
</dbReference>
<dbReference type="InterPro" id="IPR028357">
    <property type="entry name" value="UDPglc_DH_bac"/>
</dbReference>
<evidence type="ECO:0000313" key="14">
    <source>
        <dbReference type="Proteomes" id="UP000318509"/>
    </source>
</evidence>
<organism evidence="13 14">
    <name type="scientific">Candidatus Segetimicrobium genomatis</name>
    <dbReference type="NCBI Taxonomy" id="2569760"/>
    <lineage>
        <taxon>Bacteria</taxon>
        <taxon>Bacillati</taxon>
        <taxon>Candidatus Sysuimicrobiota</taxon>
        <taxon>Candidatus Sysuimicrobiia</taxon>
        <taxon>Candidatus Sysuimicrobiales</taxon>
        <taxon>Candidatus Segetimicrobiaceae</taxon>
        <taxon>Candidatus Segetimicrobium</taxon>
    </lineage>
</organism>
<dbReference type="PANTHER" id="PTHR43750:SF3">
    <property type="entry name" value="UDP-GLUCOSE 6-DEHYDROGENASE TUAD"/>
    <property type="match status" value="1"/>
</dbReference>
<dbReference type="InterPro" id="IPR014027">
    <property type="entry name" value="UDP-Glc/GDP-Man_DH_C"/>
</dbReference>
<gene>
    <name evidence="13" type="ORF">E6H00_08310</name>
</gene>
<evidence type="ECO:0000256" key="5">
    <source>
        <dbReference type="ARBA" id="ARBA00023027"/>
    </source>
</evidence>
<feature type="binding site" evidence="10">
    <location>
        <position position="328"/>
    </location>
    <ligand>
        <name>NAD(+)</name>
        <dbReference type="ChEBI" id="CHEBI:57540"/>
    </ligand>
</feature>
<feature type="binding site" evidence="9">
    <location>
        <begin position="250"/>
        <end position="254"/>
    </location>
    <ligand>
        <name>substrate</name>
    </ligand>
</feature>
<feature type="binding site" evidence="10">
    <location>
        <position position="35"/>
    </location>
    <ligand>
        <name>NAD(+)</name>
        <dbReference type="ChEBI" id="CHEBI:57540"/>
    </ligand>
</feature>
<proteinExistence type="inferred from homology"/>
<dbReference type="PANTHER" id="PTHR43750">
    <property type="entry name" value="UDP-GLUCOSE 6-DEHYDROGENASE TUAD"/>
    <property type="match status" value="1"/>
</dbReference>
<feature type="binding site" evidence="9">
    <location>
        <position position="205"/>
    </location>
    <ligand>
        <name>substrate</name>
    </ligand>
</feature>
<feature type="domain" description="UDP-glucose/GDP-mannose dehydrogenase C-terminal" evidence="12">
    <location>
        <begin position="314"/>
        <end position="417"/>
    </location>
</feature>
<feature type="binding site" evidence="9">
    <location>
        <begin position="150"/>
        <end position="153"/>
    </location>
    <ligand>
        <name>substrate</name>
    </ligand>
</feature>
<dbReference type="PIRSF" id="PIRSF500134">
    <property type="entry name" value="UDPglc_DH_bac"/>
    <property type="match status" value="1"/>
</dbReference>
<reference evidence="13 14" key="1">
    <citation type="journal article" date="2019" name="Nat. Microbiol.">
        <title>Mediterranean grassland soil C-N compound turnover is dependent on rainfall and depth, and is mediated by genomically divergent microorganisms.</title>
        <authorList>
            <person name="Diamond S."/>
            <person name="Andeer P.F."/>
            <person name="Li Z."/>
            <person name="Crits-Christoph A."/>
            <person name="Burstein D."/>
            <person name="Anantharaman K."/>
            <person name="Lane K.R."/>
            <person name="Thomas B.C."/>
            <person name="Pan C."/>
            <person name="Northen T.R."/>
            <person name="Banfield J.F."/>
        </authorList>
    </citation>
    <scope>NUCLEOTIDE SEQUENCE [LARGE SCALE GENOMIC DNA]</scope>
    <source>
        <strain evidence="13">NP_3</strain>
    </source>
</reference>
<dbReference type="SUPFAM" id="SSF51735">
    <property type="entry name" value="NAD(P)-binding Rossmann-fold domains"/>
    <property type="match status" value="1"/>
</dbReference>
<dbReference type="InterPro" id="IPR036220">
    <property type="entry name" value="UDP-Glc/GDP-Man_DH_C_sf"/>
</dbReference>
<keyword evidence="5 7" id="KW-0520">NAD</keyword>
<dbReference type="InterPro" id="IPR017476">
    <property type="entry name" value="UDP-Glc/GDP-Man"/>
</dbReference>
<evidence type="ECO:0000259" key="12">
    <source>
        <dbReference type="SMART" id="SM00984"/>
    </source>
</evidence>
<feature type="binding site" evidence="10">
    <location>
        <position position="264"/>
    </location>
    <ligand>
        <name>NAD(+)</name>
        <dbReference type="ChEBI" id="CHEBI:57540"/>
    </ligand>
</feature>
<feature type="binding site" evidence="9">
    <location>
        <position position="321"/>
    </location>
    <ligand>
        <name>substrate</name>
    </ligand>
</feature>
<comment type="pathway">
    <text evidence="1">Nucleotide-sugar biosynthesis; UDP-alpha-D-glucuronate biosynthesis; UDP-alpha-D-glucuronate from UDP-alpha-D-glucose: step 1/1.</text>
</comment>
<evidence type="ECO:0000256" key="7">
    <source>
        <dbReference type="PIRNR" id="PIRNR000124"/>
    </source>
</evidence>